<keyword evidence="2" id="KW-1185">Reference proteome</keyword>
<dbReference type="EMBL" id="CM041547">
    <property type="protein sequence ID" value="KAI3360119.1"/>
    <property type="molecule type" value="Genomic_DNA"/>
</dbReference>
<evidence type="ECO:0000313" key="1">
    <source>
        <dbReference type="EMBL" id="KAI3360119.1"/>
    </source>
</evidence>
<dbReference type="Proteomes" id="UP000831701">
    <property type="component" value="Chromosome 17"/>
</dbReference>
<accession>A0ACB8VX97</accession>
<gene>
    <name evidence="1" type="ORF">L3Q82_014439</name>
</gene>
<reference evidence="1" key="1">
    <citation type="submission" date="2022-04" db="EMBL/GenBank/DDBJ databases">
        <title>Jade perch genome.</title>
        <authorList>
            <person name="Chao B."/>
        </authorList>
    </citation>
    <scope>NUCLEOTIDE SEQUENCE</scope>
    <source>
        <strain evidence="1">CB-2022</strain>
    </source>
</reference>
<organism evidence="1 2">
    <name type="scientific">Scortum barcoo</name>
    <name type="common">barcoo grunter</name>
    <dbReference type="NCBI Taxonomy" id="214431"/>
    <lineage>
        <taxon>Eukaryota</taxon>
        <taxon>Metazoa</taxon>
        <taxon>Chordata</taxon>
        <taxon>Craniata</taxon>
        <taxon>Vertebrata</taxon>
        <taxon>Euteleostomi</taxon>
        <taxon>Actinopterygii</taxon>
        <taxon>Neopterygii</taxon>
        <taxon>Teleostei</taxon>
        <taxon>Neoteleostei</taxon>
        <taxon>Acanthomorphata</taxon>
        <taxon>Eupercaria</taxon>
        <taxon>Centrarchiformes</taxon>
        <taxon>Terapontoidei</taxon>
        <taxon>Terapontidae</taxon>
        <taxon>Scortum</taxon>
    </lineage>
</organism>
<protein>
    <submittedName>
        <fullName evidence="1">Uncharacterized protein</fullName>
    </submittedName>
</protein>
<proteinExistence type="predicted"/>
<name>A0ACB8VX97_9TELE</name>
<sequence>MASPKALREWCRLTCASYPDVDIKNMSTSFRDGLAFCAIIHKHRPDLIDFTSLSKDNVYQNNKLAFEVAETKLGIRALLDPNDMGSSKVPDRLSIMTYLCQYYNFFNRKPYAGLASSRSSHGTVLNNLPKDKTADLKPCKSLTEVCEEDRLSNTRPRAVCNLCFKPVHLIQRHLIDRKVYHRSCFRNFDLLRVGPNISFKLLIFLWMDRQSPSIPHYAKKTESQDRLVCKAPETEGKEEQRSREVNDSENRDNTVEVKTSEAPGLPPHSAERKAVGGAGRAVPAPILADGKTQQEVTETKEPSELSSTCIRVTKGSTRPVPAPRRKLDSPVAPVPAPRAKTFQTMASSSAAGNPLNQNSSHISSTTTGSPKVKTNHPWLAIVHPGPWTRLPPAPAPVPFPRSKSVSNLPGSWYSPKVPPANPFGEDVDEDTQEEDTKPEPAEKPVDGASRSSDAENTAINSTPDVNVKPPHEPDPPKTPDFKEAAGVAASVPAEGVDHTLPRSLSVPATTFAQHDLTEANESDQVTPSQSKQACKENPFDRSPAIPKSKTSQVLASRRTPAPGHGFPLIKRKVQTDQNVSTEDLQVEIRDLDKHLEALEQRGVELERNLRDCKNEKKEEQMLMEWFSVIHERDVLLHRDTELVYLTKQQELEERQADVEYELRCLLNRPESDWSQDDRAREKQLMDELVSIIEQRNQIISSLDQDRQREREEDMLFVAMMKDKGFQKDGLKELKNFDDGDFDDAEEDEGLDDLENVEDEDQENVQILPAGEGQQANQKRITTPYMTKYERARVLGTRALQIAMCAPVMVELEGETDPLQIAMKELKSRKIPIIIRRYLPDGSYEDWGCDELIITD</sequence>
<comment type="caution">
    <text evidence="1">The sequence shown here is derived from an EMBL/GenBank/DDBJ whole genome shotgun (WGS) entry which is preliminary data.</text>
</comment>
<evidence type="ECO:0000313" key="2">
    <source>
        <dbReference type="Proteomes" id="UP000831701"/>
    </source>
</evidence>